<evidence type="ECO:0000259" key="1">
    <source>
        <dbReference type="Pfam" id="PF13946"/>
    </source>
</evidence>
<name>A0A1I7MXB8_9HYPH</name>
<dbReference type="EMBL" id="FPCK01000001">
    <property type="protein sequence ID" value="SFV27018.1"/>
    <property type="molecule type" value="Genomic_DNA"/>
</dbReference>
<evidence type="ECO:0000313" key="3">
    <source>
        <dbReference type="Proteomes" id="UP000199074"/>
    </source>
</evidence>
<sequence>MAVLGGLLNLNDTLTNVLGGRGGSSNSGLLSPVTNLVANLVSIGGEDGSGATDLLNLGLLTEEGVVELNLLGQELIVLPNNGGIIDTDLLDGSGGLLGSVTNILQLDGLLGEAGLLDLTGILGEGGILDLSGILGSVLGLLSPGGALDPDDHLDPDGEVDPDSFDNVFVGTSGNDNFIVPTSSTYIDGKGGIDTADFARSSEGMSFAVGDDAVLFAQDDTLYYFKDVERVNFFEGTLYLDTGAGENAGMAYRLYQAAFDRMPDAEGLEYWIGRLDSGNTNLAAIADSFIHSPEFIRTFGTEATVSNAEFVELLYQHTLDRGSDGPGYDYWVERLDSNQTNRGDLLAFFSESDENQAQVASQIDNGIWIA</sequence>
<dbReference type="Pfam" id="PF13946">
    <property type="entry name" value="DUF4214"/>
    <property type="match status" value="1"/>
</dbReference>
<accession>A0A1I7MXB8</accession>
<proteinExistence type="predicted"/>
<feature type="domain" description="DUF4214" evidence="1">
    <location>
        <begin position="285"/>
        <end position="357"/>
    </location>
</feature>
<dbReference type="STRING" id="429728.SAMN05216456_0177"/>
<dbReference type="OrthoDB" id="8391763at2"/>
<gene>
    <name evidence="2" type="ORF">SAMN05216456_0177</name>
</gene>
<evidence type="ECO:0000313" key="2">
    <source>
        <dbReference type="EMBL" id="SFV27018.1"/>
    </source>
</evidence>
<protein>
    <recommendedName>
        <fullName evidence="1">DUF4214 domain-containing protein</fullName>
    </recommendedName>
</protein>
<dbReference type="Proteomes" id="UP000199074">
    <property type="component" value="Unassembled WGS sequence"/>
</dbReference>
<dbReference type="InterPro" id="IPR038255">
    <property type="entry name" value="PBS_linker_sf"/>
</dbReference>
<keyword evidence="3" id="KW-1185">Reference proteome</keyword>
<reference evidence="2 3" key="1">
    <citation type="submission" date="2016-10" db="EMBL/GenBank/DDBJ databases">
        <authorList>
            <person name="de Groot N.N."/>
        </authorList>
    </citation>
    <scope>NUCLEOTIDE SEQUENCE [LARGE SCALE GENOMIC DNA]</scope>
    <source>
        <strain evidence="2 3">IPL20</strain>
    </source>
</reference>
<dbReference type="Gene3D" id="1.10.3130.20">
    <property type="entry name" value="Phycobilisome linker domain"/>
    <property type="match status" value="1"/>
</dbReference>
<dbReference type="RefSeq" id="WP_139232445.1">
    <property type="nucleotide sequence ID" value="NZ_FPCK01000001.1"/>
</dbReference>
<dbReference type="InterPro" id="IPR025282">
    <property type="entry name" value="DUF4214"/>
</dbReference>
<organism evidence="2 3">
    <name type="scientific">Devosia crocina</name>
    <dbReference type="NCBI Taxonomy" id="429728"/>
    <lineage>
        <taxon>Bacteria</taxon>
        <taxon>Pseudomonadati</taxon>
        <taxon>Pseudomonadota</taxon>
        <taxon>Alphaproteobacteria</taxon>
        <taxon>Hyphomicrobiales</taxon>
        <taxon>Devosiaceae</taxon>
        <taxon>Devosia</taxon>
    </lineage>
</organism>
<dbReference type="AlphaFoldDB" id="A0A1I7MXB8"/>